<feature type="region of interest" description="Disordered" evidence="15">
    <location>
        <begin position="383"/>
        <end position="403"/>
    </location>
</feature>
<dbReference type="InterPro" id="IPR011050">
    <property type="entry name" value="Pectin_lyase_fold/virulence"/>
</dbReference>
<evidence type="ECO:0000256" key="10">
    <source>
        <dbReference type="ARBA" id="ARBA00023316"/>
    </source>
</evidence>
<dbReference type="InterPro" id="IPR024535">
    <property type="entry name" value="RHGA/B-epi-like_pectate_lyase"/>
</dbReference>
<dbReference type="InterPro" id="IPR012334">
    <property type="entry name" value="Pectin_lyas_fold"/>
</dbReference>
<evidence type="ECO:0000256" key="12">
    <source>
        <dbReference type="ARBA" id="ARBA00051850"/>
    </source>
</evidence>
<evidence type="ECO:0000256" key="8">
    <source>
        <dbReference type="ARBA" id="ARBA00023277"/>
    </source>
</evidence>
<dbReference type="VEuPathDB" id="FungiDB:ASPSYDRAFT_61447"/>
<keyword evidence="19" id="KW-1185">Reference proteome</keyword>
<keyword evidence="7" id="KW-0325">Glycoprotein</keyword>
<keyword evidence="11" id="KW-0624">Polysaccharide degradation</keyword>
<dbReference type="GO" id="GO:0071555">
    <property type="term" value="P:cell wall organization"/>
    <property type="evidence" value="ECO:0007669"/>
    <property type="project" value="UniProtKB-KW"/>
</dbReference>
<sequence length="520" mass="54923">MHVGRLLLFLAPLLVKAQLSGSVGPLTPSSDKSQTKTCNVKDYGAVADKSTDIGPALSSAWDECSSGGVVYIPPGDYAISTWVKLSGCKACAIQLDGIIYRTGSDGGNMIMVEHSSDFEFFSSTSKGAIQGYGYEFHAKGSSDGPRILRLYDVSDFSVHDVALVDAPVFHFSLDTCSNGEVYNMAIRGGDSGGLDGIDVWSENMWIHDVEVTNKDECVTVKSPAKNILVENIYCNWSGGCAMGSLGTDTDISDIVYRNVYTWKSNQMYMIKSNGGSGTVSNLVLENFIGHGNAYSLDIDSEWSSMSAVDGDGVELNNVTIRNWKGTEADGAQRGPIKVVCASGVPCTEVTIEDFAMWTESGDEQTYRCENAFGEGFCLQEGDGSSGYTTTQTASTAPSGYPAPRMPNDLDSAFGTDSEIPIPTIPTSFYPGATPYSALSGAAASAGSSIPAVSDRARATPAATGSISLSLSSTADPTRVVSAATSSVPPFPSSPSSLDGDSQLPAESYGHSHHKHHYRAH</sequence>
<evidence type="ECO:0000256" key="6">
    <source>
        <dbReference type="ARBA" id="ARBA00023157"/>
    </source>
</evidence>
<evidence type="ECO:0000256" key="14">
    <source>
        <dbReference type="RuleBase" id="RU361169"/>
    </source>
</evidence>
<dbReference type="Gene3D" id="2.160.20.10">
    <property type="entry name" value="Single-stranded right-handed beta-helix, Pectin lyase-like"/>
    <property type="match status" value="1"/>
</dbReference>
<evidence type="ECO:0000256" key="15">
    <source>
        <dbReference type="SAM" id="MobiDB-lite"/>
    </source>
</evidence>
<protein>
    <recommendedName>
        <fullName evidence="13">rhamnogalacturonan hydrolase</fullName>
        <ecNumber evidence="13">3.2.1.171</ecNumber>
    </recommendedName>
</protein>
<dbReference type="GeneID" id="63766066"/>
<evidence type="ECO:0000256" key="11">
    <source>
        <dbReference type="ARBA" id="ARBA00023326"/>
    </source>
</evidence>
<dbReference type="Pfam" id="PF12708">
    <property type="entry name" value="Pect-lyase_RHGA_epim"/>
    <property type="match status" value="1"/>
</dbReference>
<evidence type="ECO:0000256" key="5">
    <source>
        <dbReference type="ARBA" id="ARBA00022801"/>
    </source>
</evidence>
<evidence type="ECO:0000256" key="2">
    <source>
        <dbReference type="ARBA" id="ARBA00008834"/>
    </source>
</evidence>
<dbReference type="SUPFAM" id="SSF51126">
    <property type="entry name" value="Pectin lyase-like"/>
    <property type="match status" value="1"/>
</dbReference>
<feature type="signal peptide" evidence="16">
    <location>
        <begin position="1"/>
        <end position="17"/>
    </location>
</feature>
<dbReference type="PANTHER" id="PTHR31736:SF19">
    <property type="entry name" value="PECTIN LYASE SUPERFAMILY PROTEIN-RELATED"/>
    <property type="match status" value="1"/>
</dbReference>
<feature type="region of interest" description="Disordered" evidence="15">
    <location>
        <begin position="480"/>
        <end position="520"/>
    </location>
</feature>
<keyword evidence="10" id="KW-0961">Cell wall biogenesis/degradation</keyword>
<evidence type="ECO:0000256" key="16">
    <source>
        <dbReference type="SAM" id="SignalP"/>
    </source>
</evidence>
<evidence type="ECO:0000259" key="17">
    <source>
        <dbReference type="Pfam" id="PF12708"/>
    </source>
</evidence>
<dbReference type="EMBL" id="KV878595">
    <property type="protein sequence ID" value="OJJ54103.1"/>
    <property type="molecule type" value="Genomic_DNA"/>
</dbReference>
<evidence type="ECO:0000256" key="4">
    <source>
        <dbReference type="ARBA" id="ARBA00022729"/>
    </source>
</evidence>
<comment type="subcellular location">
    <subcellularLocation>
        <location evidence="1">Secreted</location>
    </subcellularLocation>
</comment>
<dbReference type="InterPro" id="IPR000743">
    <property type="entry name" value="Glyco_hydro_28"/>
</dbReference>
<dbReference type="Pfam" id="PF00295">
    <property type="entry name" value="Glyco_hydro_28"/>
    <property type="match status" value="1"/>
</dbReference>
<dbReference type="GO" id="GO:0046576">
    <property type="term" value="F:rhamnogalacturonan alpha-L-rhamnopyranosyl-(1-&gt;4)-alpha-D-galactopyranosyluronide lyase activity"/>
    <property type="evidence" value="ECO:0007669"/>
    <property type="project" value="UniProtKB-ARBA"/>
</dbReference>
<dbReference type="GO" id="GO:0000272">
    <property type="term" value="P:polysaccharide catabolic process"/>
    <property type="evidence" value="ECO:0007669"/>
    <property type="project" value="UniProtKB-KW"/>
</dbReference>
<comment type="catalytic activity">
    <reaction evidence="12">
        <text>Endohydrolysis of alpha-D-GalA-(1-&gt;2)-alpha-L-Rha glycosidic bond in the rhamnogalacturonan I backbone with initial inversion of anomeric configuration releasing oligosaccharides with beta-D-GalA at the reducing end.</text>
        <dbReference type="EC" id="3.2.1.171"/>
    </reaction>
</comment>
<organism evidence="18 19">
    <name type="scientific">Aspergillus sydowii CBS 593.65</name>
    <dbReference type="NCBI Taxonomy" id="1036612"/>
    <lineage>
        <taxon>Eukaryota</taxon>
        <taxon>Fungi</taxon>
        <taxon>Dikarya</taxon>
        <taxon>Ascomycota</taxon>
        <taxon>Pezizomycotina</taxon>
        <taxon>Eurotiomycetes</taxon>
        <taxon>Eurotiomycetidae</taxon>
        <taxon>Eurotiales</taxon>
        <taxon>Aspergillaceae</taxon>
        <taxon>Aspergillus</taxon>
        <taxon>Aspergillus subgen. Nidulantes</taxon>
    </lineage>
</organism>
<dbReference type="FunFam" id="2.160.20.10:FF:000025">
    <property type="entry name" value="Probable rhamnogalacturonase B"/>
    <property type="match status" value="1"/>
</dbReference>
<proteinExistence type="inferred from homology"/>
<name>A0A1L9T477_9EURO</name>
<keyword evidence="3" id="KW-0964">Secreted</keyword>
<gene>
    <name evidence="18" type="ORF">ASPSYDRAFT_61447</name>
</gene>
<evidence type="ECO:0000256" key="7">
    <source>
        <dbReference type="ARBA" id="ARBA00023180"/>
    </source>
</evidence>
<dbReference type="RefSeq" id="XP_040697909.1">
    <property type="nucleotide sequence ID" value="XM_040849993.1"/>
</dbReference>
<keyword evidence="8" id="KW-0119">Carbohydrate metabolism</keyword>
<evidence type="ECO:0000313" key="18">
    <source>
        <dbReference type="EMBL" id="OJJ54103.1"/>
    </source>
</evidence>
<keyword evidence="9 14" id="KW-0326">Glycosidase</keyword>
<evidence type="ECO:0000256" key="3">
    <source>
        <dbReference type="ARBA" id="ARBA00022525"/>
    </source>
</evidence>
<dbReference type="GO" id="GO:0004650">
    <property type="term" value="F:polygalacturonase activity"/>
    <property type="evidence" value="ECO:0007669"/>
    <property type="project" value="InterPro"/>
</dbReference>
<dbReference type="GO" id="GO:0005576">
    <property type="term" value="C:extracellular region"/>
    <property type="evidence" value="ECO:0007669"/>
    <property type="project" value="UniProtKB-SubCell"/>
</dbReference>
<dbReference type="AlphaFoldDB" id="A0A1L9T477"/>
<evidence type="ECO:0000256" key="1">
    <source>
        <dbReference type="ARBA" id="ARBA00004613"/>
    </source>
</evidence>
<evidence type="ECO:0000256" key="9">
    <source>
        <dbReference type="ARBA" id="ARBA00023295"/>
    </source>
</evidence>
<feature type="domain" description="Rhamnogalacturonase A/B/Epimerase-like pectate lyase" evidence="17">
    <location>
        <begin position="38"/>
        <end position="84"/>
    </location>
</feature>
<evidence type="ECO:0000256" key="13">
    <source>
        <dbReference type="ARBA" id="ARBA00066935"/>
    </source>
</evidence>
<keyword evidence="6" id="KW-1015">Disulfide bond</keyword>
<dbReference type="OrthoDB" id="2268901at2759"/>
<feature type="compositionally biased region" description="Basic residues" evidence="15">
    <location>
        <begin position="510"/>
        <end position="520"/>
    </location>
</feature>
<feature type="chain" id="PRO_5012476743" description="rhamnogalacturonan hydrolase" evidence="16">
    <location>
        <begin position="18"/>
        <end position="520"/>
    </location>
</feature>
<keyword evidence="4 16" id="KW-0732">Signal</keyword>
<dbReference type="PANTHER" id="PTHR31736">
    <property type="match status" value="1"/>
</dbReference>
<dbReference type="Proteomes" id="UP000184356">
    <property type="component" value="Unassembled WGS sequence"/>
</dbReference>
<feature type="compositionally biased region" description="Polar residues" evidence="15">
    <location>
        <begin position="385"/>
        <end position="397"/>
    </location>
</feature>
<evidence type="ECO:0000313" key="19">
    <source>
        <dbReference type="Proteomes" id="UP000184356"/>
    </source>
</evidence>
<comment type="similarity">
    <text evidence="2 14">Belongs to the glycosyl hydrolase 28 family.</text>
</comment>
<accession>A0A1L9T477</accession>
<reference evidence="19" key="1">
    <citation type="journal article" date="2017" name="Genome Biol.">
        <title>Comparative genomics reveals high biological diversity and specific adaptations in the industrially and medically important fungal genus Aspergillus.</title>
        <authorList>
            <person name="de Vries R.P."/>
            <person name="Riley R."/>
            <person name="Wiebenga A."/>
            <person name="Aguilar-Osorio G."/>
            <person name="Amillis S."/>
            <person name="Uchima C.A."/>
            <person name="Anderluh G."/>
            <person name="Asadollahi M."/>
            <person name="Askin M."/>
            <person name="Barry K."/>
            <person name="Battaglia E."/>
            <person name="Bayram O."/>
            <person name="Benocci T."/>
            <person name="Braus-Stromeyer S.A."/>
            <person name="Caldana C."/>
            <person name="Canovas D."/>
            <person name="Cerqueira G.C."/>
            <person name="Chen F."/>
            <person name="Chen W."/>
            <person name="Choi C."/>
            <person name="Clum A."/>
            <person name="Dos Santos R.A."/>
            <person name="Damasio A.R."/>
            <person name="Diallinas G."/>
            <person name="Emri T."/>
            <person name="Fekete E."/>
            <person name="Flipphi M."/>
            <person name="Freyberg S."/>
            <person name="Gallo A."/>
            <person name="Gournas C."/>
            <person name="Habgood R."/>
            <person name="Hainaut M."/>
            <person name="Harispe M.L."/>
            <person name="Henrissat B."/>
            <person name="Hilden K.S."/>
            <person name="Hope R."/>
            <person name="Hossain A."/>
            <person name="Karabika E."/>
            <person name="Karaffa L."/>
            <person name="Karanyi Z."/>
            <person name="Krasevec N."/>
            <person name="Kuo A."/>
            <person name="Kusch H."/>
            <person name="LaButti K."/>
            <person name="Lagendijk E.L."/>
            <person name="Lapidus A."/>
            <person name="Levasseur A."/>
            <person name="Lindquist E."/>
            <person name="Lipzen A."/>
            <person name="Logrieco A.F."/>
            <person name="MacCabe A."/>
            <person name="Maekelae M.R."/>
            <person name="Malavazi I."/>
            <person name="Melin P."/>
            <person name="Meyer V."/>
            <person name="Mielnichuk N."/>
            <person name="Miskei M."/>
            <person name="Molnar A.P."/>
            <person name="Mule G."/>
            <person name="Ngan C.Y."/>
            <person name="Orejas M."/>
            <person name="Orosz E."/>
            <person name="Ouedraogo J.P."/>
            <person name="Overkamp K.M."/>
            <person name="Park H.-S."/>
            <person name="Perrone G."/>
            <person name="Piumi F."/>
            <person name="Punt P.J."/>
            <person name="Ram A.F."/>
            <person name="Ramon A."/>
            <person name="Rauscher S."/>
            <person name="Record E."/>
            <person name="Riano-Pachon D.M."/>
            <person name="Robert V."/>
            <person name="Roehrig J."/>
            <person name="Ruller R."/>
            <person name="Salamov A."/>
            <person name="Salih N.S."/>
            <person name="Samson R.A."/>
            <person name="Sandor E."/>
            <person name="Sanguinetti M."/>
            <person name="Schuetze T."/>
            <person name="Sepcic K."/>
            <person name="Shelest E."/>
            <person name="Sherlock G."/>
            <person name="Sophianopoulou V."/>
            <person name="Squina F.M."/>
            <person name="Sun H."/>
            <person name="Susca A."/>
            <person name="Todd R.B."/>
            <person name="Tsang A."/>
            <person name="Unkles S.E."/>
            <person name="van de Wiele N."/>
            <person name="van Rossen-Uffink D."/>
            <person name="Oliveira J.V."/>
            <person name="Vesth T.C."/>
            <person name="Visser J."/>
            <person name="Yu J.-H."/>
            <person name="Zhou M."/>
            <person name="Andersen M.R."/>
            <person name="Archer D.B."/>
            <person name="Baker S.E."/>
            <person name="Benoit I."/>
            <person name="Brakhage A.A."/>
            <person name="Braus G.H."/>
            <person name="Fischer R."/>
            <person name="Frisvad J.C."/>
            <person name="Goldman G.H."/>
            <person name="Houbraken J."/>
            <person name="Oakley B."/>
            <person name="Pocsi I."/>
            <person name="Scazzocchio C."/>
            <person name="Seiboth B."/>
            <person name="vanKuyk P.A."/>
            <person name="Wortman J."/>
            <person name="Dyer P.S."/>
            <person name="Grigoriev I.V."/>
        </authorList>
    </citation>
    <scope>NUCLEOTIDE SEQUENCE [LARGE SCALE GENOMIC DNA]</scope>
    <source>
        <strain evidence="19">CBS 593.65</strain>
    </source>
</reference>
<dbReference type="STRING" id="1036612.A0A1L9T477"/>
<keyword evidence="5 14" id="KW-0378">Hydrolase</keyword>
<dbReference type="EC" id="3.2.1.171" evidence="13"/>